<dbReference type="GeneID" id="15013622"/>
<evidence type="ECO:0000313" key="1">
    <source>
        <dbReference type="EMBL" id="AGG54261.1"/>
    </source>
</evidence>
<dbReference type="EMBL" id="HQ316583">
    <property type="protein sequence ID" value="AGG54261.1"/>
    <property type="molecule type" value="Genomic_DNA"/>
</dbReference>
<name>M1U9Q3_9CAUD</name>
<sequence>MARKTDVNSLLISEVLKKVSNAKTKKEKIDLLQTYNTDALRAILIANYDESIVTVMPEGDVPFKPNEAPAGTEHTRLAKEYKKLYRFFKGGDDKLPMLKKESMFIQLLEGLHESEAEVVVLAKDKNLQKKYRITSAVVKEAFPQIKWGNR</sequence>
<organism evidence="1 2">
    <name type="scientific">Synechococcus phage S-SSM4</name>
    <dbReference type="NCBI Taxonomy" id="536466"/>
    <lineage>
        <taxon>Viruses</taxon>
        <taxon>Duplodnaviria</taxon>
        <taxon>Heunggongvirae</taxon>
        <taxon>Uroviricota</taxon>
        <taxon>Caudoviricetes</taxon>
        <taxon>Pantevenvirales</taxon>
        <taxon>Kyanoviridae</taxon>
        <taxon>Greenvirus</taxon>
        <taxon>Greenvirus ssm4</taxon>
    </lineage>
</organism>
<evidence type="ECO:0000313" key="2">
    <source>
        <dbReference type="Proteomes" id="UP000203282"/>
    </source>
</evidence>
<dbReference type="InterPro" id="IPR045491">
    <property type="entry name" value="DUF6433"/>
</dbReference>
<protein>
    <submittedName>
        <fullName evidence="1">Uncharacterized protein</fullName>
    </submittedName>
</protein>
<dbReference type="RefSeq" id="YP_007677386.1">
    <property type="nucleotide sequence ID" value="NC_020875.1"/>
</dbReference>
<accession>M1U9Q3</accession>
<dbReference type="KEGG" id="vg:15013622"/>
<dbReference type="Pfam" id="PF20025">
    <property type="entry name" value="DUF6433"/>
    <property type="match status" value="1"/>
</dbReference>
<proteinExistence type="predicted"/>
<gene>
    <name evidence="1" type="ORF">CYXG_00197</name>
</gene>
<keyword evidence="2" id="KW-1185">Reference proteome</keyword>
<dbReference type="Proteomes" id="UP000203282">
    <property type="component" value="Segment"/>
</dbReference>
<dbReference type="OrthoDB" id="17241at10239"/>
<reference evidence="1 2" key="1">
    <citation type="submission" date="2010-03" db="EMBL/GenBank/DDBJ databases">
        <title>The Genome Sequence of Cyanophage S-SSM4.</title>
        <authorList>
            <consortium name="The Broad Institute Genome Sequencing Platform"/>
            <person name="Henn M.R."/>
            <person name="Sullivan M.S."/>
            <person name="Osburne M.S."/>
            <person name="Levin J."/>
            <person name="Malboeuf C."/>
            <person name="Casali M."/>
            <person name="Russ C."/>
            <person name="Lennon N."/>
            <person name="Erlich R."/>
            <person name="Young S.K."/>
            <person name="Koehrsen M."/>
            <person name="Yandava C."/>
            <person name="Zeng Q."/>
            <person name="Alvarado L."/>
            <person name="Anderson S."/>
            <person name="Berlin A."/>
            <person name="Borenstein D."/>
            <person name="Chen Z."/>
            <person name="Engels R."/>
            <person name="Freedman E."/>
            <person name="Gellesch M."/>
            <person name="Goldberg J."/>
            <person name="Green L."/>
            <person name="Griggs A."/>
            <person name="Gujja S."/>
            <person name="Heiman D."/>
            <person name="Hepburn T."/>
            <person name="Howarth C."/>
            <person name="Jen D."/>
            <person name="Larson L."/>
            <person name="Lewis B."/>
            <person name="Mehta T."/>
            <person name="Park D."/>
            <person name="Pearson M."/>
            <person name="Roberts A."/>
            <person name="Ryan E."/>
            <person name="Saif S."/>
            <person name="Shea T."/>
            <person name="Shenoy N."/>
            <person name="Sisk P."/>
            <person name="Stolte C."/>
            <person name="Sykes S."/>
            <person name="Walk T."/>
            <person name="White J."/>
            <person name="Yu Q."/>
            <person name="Coleman M.L."/>
            <person name="Huang K.H."/>
            <person name="Weigele P.R."/>
            <person name="DeFrancesco A.S."/>
            <person name="Kern S.E."/>
            <person name="Thompson L.R."/>
            <person name="Fu R."/>
            <person name="Hombeck B."/>
            <person name="Chisholm S.W."/>
            <person name="Haas B."/>
            <person name="Nusbaum C."/>
            <person name="Galagan J."/>
            <person name="Birren B."/>
        </authorList>
    </citation>
    <scope>NUCLEOTIDE SEQUENCE [LARGE SCALE GENOMIC DNA]</scope>
    <source>
        <strain evidence="1 2">S-SSM4</strain>
    </source>
</reference>